<dbReference type="OrthoDB" id="6444720at2759"/>
<dbReference type="EMBL" id="BMAO01026292">
    <property type="protein sequence ID" value="GFR08246.1"/>
    <property type="molecule type" value="Genomic_DNA"/>
</dbReference>
<name>A0A8X6LEV6_TRICU</name>
<organism evidence="1 2">
    <name type="scientific">Trichonephila clavata</name>
    <name type="common">Joro spider</name>
    <name type="synonym">Nephila clavata</name>
    <dbReference type="NCBI Taxonomy" id="2740835"/>
    <lineage>
        <taxon>Eukaryota</taxon>
        <taxon>Metazoa</taxon>
        <taxon>Ecdysozoa</taxon>
        <taxon>Arthropoda</taxon>
        <taxon>Chelicerata</taxon>
        <taxon>Arachnida</taxon>
        <taxon>Araneae</taxon>
        <taxon>Araneomorphae</taxon>
        <taxon>Entelegynae</taxon>
        <taxon>Araneoidea</taxon>
        <taxon>Nephilidae</taxon>
        <taxon>Trichonephila</taxon>
    </lineage>
</organism>
<comment type="caution">
    <text evidence="1">The sequence shown here is derived from an EMBL/GenBank/DDBJ whole genome shotgun (WGS) entry which is preliminary data.</text>
</comment>
<keyword evidence="2" id="KW-1185">Reference proteome</keyword>
<evidence type="ECO:0000313" key="2">
    <source>
        <dbReference type="Proteomes" id="UP000887116"/>
    </source>
</evidence>
<protein>
    <submittedName>
        <fullName evidence="1">Uncharacterized protein</fullName>
    </submittedName>
</protein>
<proteinExistence type="predicted"/>
<gene>
    <name evidence="1" type="ORF">TNCT_461351</name>
</gene>
<reference evidence="1" key="1">
    <citation type="submission" date="2020-07" db="EMBL/GenBank/DDBJ databases">
        <title>Multicomponent nature underlies the extraordinary mechanical properties of spider dragline silk.</title>
        <authorList>
            <person name="Kono N."/>
            <person name="Nakamura H."/>
            <person name="Mori M."/>
            <person name="Yoshida Y."/>
            <person name="Ohtoshi R."/>
            <person name="Malay A.D."/>
            <person name="Moran D.A.P."/>
            <person name="Tomita M."/>
            <person name="Numata K."/>
            <person name="Arakawa K."/>
        </authorList>
    </citation>
    <scope>NUCLEOTIDE SEQUENCE</scope>
</reference>
<evidence type="ECO:0000313" key="1">
    <source>
        <dbReference type="EMBL" id="GFR08246.1"/>
    </source>
</evidence>
<accession>A0A8X6LEV6</accession>
<dbReference type="AlphaFoldDB" id="A0A8X6LEV6"/>
<dbReference type="Proteomes" id="UP000887116">
    <property type="component" value="Unassembled WGS sequence"/>
</dbReference>
<sequence length="92" mass="10287">MHKKSFAGSVIVKREPTRQEGGCFLVNERNGIFSLHLHPCAFLEGKEKYGMTTAQPPSWKAGRNTPVRGEIQNKLLFAAVVSLEEKKDETSK</sequence>